<evidence type="ECO:0000256" key="2">
    <source>
        <dbReference type="PROSITE-ProRule" id="PRU00335"/>
    </source>
</evidence>
<proteinExistence type="predicted"/>
<dbReference type="PROSITE" id="PS50977">
    <property type="entry name" value="HTH_TETR_2"/>
    <property type="match status" value="1"/>
</dbReference>
<feature type="DNA-binding region" description="H-T-H motif" evidence="2">
    <location>
        <begin position="29"/>
        <end position="48"/>
    </location>
</feature>
<evidence type="ECO:0000313" key="5">
    <source>
        <dbReference type="Proteomes" id="UP000285190"/>
    </source>
</evidence>
<gene>
    <name evidence="4" type="ORF">D3870_21800</name>
</gene>
<dbReference type="OrthoDB" id="8701707at2"/>
<sequence>MVRLAKFNEDSFIDAAIEVGAQCGIAAVSISAIAGKAGAPTGSVYHRFESRGTILARAWLRVKADFRLAVASHWSSGDTWPAVAAFLDWCRSKPQHARFLLQCEDYSLFNEPLPPDFHAQMESEQAALDLCFTQCVRRMALRMNDDEARAMLRFVLIDAPIAIVKPYLLQNLPIPATTANMLRASHDAVCQWARHPD</sequence>
<dbReference type="EMBL" id="QYUN01000003">
    <property type="protein sequence ID" value="RJF96989.1"/>
    <property type="molecule type" value="Genomic_DNA"/>
</dbReference>
<dbReference type="InterPro" id="IPR009057">
    <property type="entry name" value="Homeodomain-like_sf"/>
</dbReference>
<dbReference type="SUPFAM" id="SSF46689">
    <property type="entry name" value="Homeodomain-like"/>
    <property type="match status" value="1"/>
</dbReference>
<dbReference type="Proteomes" id="UP000285190">
    <property type="component" value="Unassembled WGS sequence"/>
</dbReference>
<dbReference type="Gene3D" id="1.10.357.10">
    <property type="entry name" value="Tetracycline Repressor, domain 2"/>
    <property type="match status" value="1"/>
</dbReference>
<dbReference type="Pfam" id="PF00440">
    <property type="entry name" value="TetR_N"/>
    <property type="match status" value="1"/>
</dbReference>
<organism evidence="4 5">
    <name type="scientific">Noviherbaspirillum cavernae</name>
    <dbReference type="NCBI Taxonomy" id="2320862"/>
    <lineage>
        <taxon>Bacteria</taxon>
        <taxon>Pseudomonadati</taxon>
        <taxon>Pseudomonadota</taxon>
        <taxon>Betaproteobacteria</taxon>
        <taxon>Burkholderiales</taxon>
        <taxon>Oxalobacteraceae</taxon>
        <taxon>Noviherbaspirillum</taxon>
    </lineage>
</organism>
<protein>
    <submittedName>
        <fullName evidence="4">TetR/AcrR family transcriptional regulator</fullName>
    </submittedName>
</protein>
<dbReference type="AlphaFoldDB" id="A0A418WWM2"/>
<evidence type="ECO:0000313" key="4">
    <source>
        <dbReference type="EMBL" id="RJF96989.1"/>
    </source>
</evidence>
<comment type="caution">
    <text evidence="4">The sequence shown here is derived from an EMBL/GenBank/DDBJ whole genome shotgun (WGS) entry which is preliminary data.</text>
</comment>
<dbReference type="InterPro" id="IPR001647">
    <property type="entry name" value="HTH_TetR"/>
</dbReference>
<accession>A0A418WWM2</accession>
<dbReference type="RefSeq" id="WP_119743124.1">
    <property type="nucleotide sequence ID" value="NZ_QYUN01000003.1"/>
</dbReference>
<evidence type="ECO:0000256" key="1">
    <source>
        <dbReference type="ARBA" id="ARBA00023125"/>
    </source>
</evidence>
<dbReference type="GO" id="GO:0003677">
    <property type="term" value="F:DNA binding"/>
    <property type="evidence" value="ECO:0007669"/>
    <property type="project" value="UniProtKB-UniRule"/>
</dbReference>
<evidence type="ECO:0000259" key="3">
    <source>
        <dbReference type="PROSITE" id="PS50977"/>
    </source>
</evidence>
<feature type="domain" description="HTH tetR-type" evidence="3">
    <location>
        <begin position="6"/>
        <end position="66"/>
    </location>
</feature>
<keyword evidence="1 2" id="KW-0238">DNA-binding</keyword>
<keyword evidence="5" id="KW-1185">Reference proteome</keyword>
<name>A0A418WWM2_9BURK</name>
<reference evidence="4 5" key="1">
    <citation type="submission" date="2018-09" db="EMBL/GenBank/DDBJ databases">
        <authorList>
            <person name="Zhu H."/>
        </authorList>
    </citation>
    <scope>NUCLEOTIDE SEQUENCE [LARGE SCALE GENOMIC DNA]</scope>
    <source>
        <strain evidence="4 5">K2R10-39</strain>
    </source>
</reference>